<dbReference type="Gene3D" id="1.20.120.450">
    <property type="entry name" value="dinb family like domain"/>
    <property type="match status" value="1"/>
</dbReference>
<name>A0A1G5ZCM7_9BACT</name>
<dbReference type="InterPro" id="IPR034660">
    <property type="entry name" value="DinB/YfiT-like"/>
</dbReference>
<dbReference type="Proteomes" id="UP000198756">
    <property type="component" value="Unassembled WGS sequence"/>
</dbReference>
<evidence type="ECO:0000313" key="1">
    <source>
        <dbReference type="EMBL" id="SDA92023.1"/>
    </source>
</evidence>
<keyword evidence="2" id="KW-1185">Reference proteome</keyword>
<proteinExistence type="predicted"/>
<dbReference type="Pfam" id="PF07606">
    <property type="entry name" value="DUF1569"/>
    <property type="match status" value="1"/>
</dbReference>
<sequence length="159" mass="18372">MVSSAFFIPKFKTMEEDTIKTRINTLSESTKGDFGIMTAQHMIEHLTITVKLSYGRIKLPDFEPSEKQLAQKNALLNTAMNFPKGVLAPGIGNNLLDLRYADLDTAKVELLKSIDEYNNHFTSFPEEKTIHPRFGKLNHEEWERFHQKHFDHHLIQFGL</sequence>
<dbReference type="STRING" id="279824.SAMN03080617_03491"/>
<dbReference type="AlphaFoldDB" id="A0A1G5ZCM7"/>
<evidence type="ECO:0000313" key="2">
    <source>
        <dbReference type="Proteomes" id="UP000198756"/>
    </source>
</evidence>
<accession>A0A1G5ZCM7</accession>
<protein>
    <recommendedName>
        <fullName evidence="3">Oxepin-CoA hydrolase / 3-oxo-5,6-dehydrosuberyl-CoA semialdehyde dehydrogenase</fullName>
    </recommendedName>
</protein>
<dbReference type="OrthoDB" id="2599194at2"/>
<evidence type="ECO:0008006" key="3">
    <source>
        <dbReference type="Google" id="ProtNLM"/>
    </source>
</evidence>
<organism evidence="1 2">
    <name type="scientific">Algoriphagus alkaliphilus</name>
    <dbReference type="NCBI Taxonomy" id="279824"/>
    <lineage>
        <taxon>Bacteria</taxon>
        <taxon>Pseudomonadati</taxon>
        <taxon>Bacteroidota</taxon>
        <taxon>Cytophagia</taxon>
        <taxon>Cytophagales</taxon>
        <taxon>Cyclobacteriaceae</taxon>
        <taxon>Algoriphagus</taxon>
    </lineage>
</organism>
<dbReference type="EMBL" id="FMXE01000031">
    <property type="protein sequence ID" value="SDA92023.1"/>
    <property type="molecule type" value="Genomic_DNA"/>
</dbReference>
<dbReference type="InterPro" id="IPR011463">
    <property type="entry name" value="DUF1569"/>
</dbReference>
<gene>
    <name evidence="1" type="ORF">SAMN03080617_03491</name>
</gene>
<reference evidence="2" key="1">
    <citation type="submission" date="2016-10" db="EMBL/GenBank/DDBJ databases">
        <authorList>
            <person name="Varghese N."/>
            <person name="Submissions S."/>
        </authorList>
    </citation>
    <scope>NUCLEOTIDE SEQUENCE [LARGE SCALE GENOMIC DNA]</scope>
    <source>
        <strain evidence="2">DSM 22703</strain>
    </source>
</reference>